<dbReference type="AlphaFoldDB" id="A0A1I4U3E6"/>
<dbReference type="SMART" id="SM00304">
    <property type="entry name" value="HAMP"/>
    <property type="match status" value="1"/>
</dbReference>
<keyword evidence="8" id="KW-1185">Reference proteome</keyword>
<evidence type="ECO:0000256" key="3">
    <source>
        <dbReference type="PROSITE-ProRule" id="PRU00284"/>
    </source>
</evidence>
<dbReference type="SUPFAM" id="SSF103190">
    <property type="entry name" value="Sensory domain-like"/>
    <property type="match status" value="1"/>
</dbReference>
<evidence type="ECO:0000256" key="1">
    <source>
        <dbReference type="ARBA" id="ARBA00023224"/>
    </source>
</evidence>
<dbReference type="Gene3D" id="6.10.340.10">
    <property type="match status" value="1"/>
</dbReference>
<reference evidence="8" key="1">
    <citation type="submission" date="2016-10" db="EMBL/GenBank/DDBJ databases">
        <authorList>
            <person name="Varghese N."/>
            <person name="Submissions S."/>
        </authorList>
    </citation>
    <scope>NUCLEOTIDE SEQUENCE [LARGE SCALE GENOMIC DNA]</scope>
    <source>
        <strain evidence="8">Mob M</strain>
    </source>
</reference>
<dbReference type="FunFam" id="1.10.287.950:FF:000001">
    <property type="entry name" value="Methyl-accepting chemotaxis sensory transducer"/>
    <property type="match status" value="1"/>
</dbReference>
<dbReference type="STRING" id="487685.SAMN04488696_2528"/>
<sequence>MRYQDIPIGKKLIIFTLIAAIIPALLIGTYAYEQAEASISDEIQHKLEEQVHIEKDYIDSTLSLAQDKVISDLGVARSTFYSKGDPSIVNDQMVLGEDYIVNNDFEIVDNIKNMVGGTATIFQVQNGEAVRISTNVINNEGKRAVGTTVSQPVYEAVVKNGETFYGRAWVVNAWYLTAYEPIKDNTGKTIGILYVGILEEPFINTIKTHIDDLVVGETGYMYIMNSEGDLILHPDIEGESVYEQDFAKEMIANKEGFIHYNWNGRDKATAYTYYEDRDWIIASGSYFDEFTEGIDSIRHTMMAAILFLIIVGSLAATRFSRSITRPLEGMVNAANSIADGDLTVKLESDSKDEVGQLAFAIDQMAGNLKDLVLEIEQSATRVTGTSGNMLASSEEMEAVSSQIAQTISEIATGAHGQSMKTEETSRAMTEMTYNVQEIASGAQVAAETATTASELIQQVGLQSETLLSQMDEIQRSAGESANVIKELDIKSREIGEIVELITNIADQTNLLALNAAIEAARAGEHGRGFAVVADEVRKLAENSGAAAQQISKLILDIQHGTEEAVLTVEKGTGTIATGAKALQETVDAVKMIVEGGGKVAGMAQNIAASAQEQSASIQEVTASIEDISSISEASAAGTQEVSAAVEEQTSSMTEFTASARELAELADGLRSKLEMFKFESEERIR</sequence>
<evidence type="ECO:0000259" key="6">
    <source>
        <dbReference type="PROSITE" id="PS50885"/>
    </source>
</evidence>
<dbReference type="Proteomes" id="UP000198535">
    <property type="component" value="Unassembled WGS sequence"/>
</dbReference>
<feature type="domain" description="HAMP" evidence="6">
    <location>
        <begin position="321"/>
        <end position="373"/>
    </location>
</feature>
<dbReference type="CDD" id="cd11386">
    <property type="entry name" value="MCP_signal"/>
    <property type="match status" value="1"/>
</dbReference>
<dbReference type="InterPro" id="IPR003660">
    <property type="entry name" value="HAMP_dom"/>
</dbReference>
<dbReference type="SMART" id="SM00283">
    <property type="entry name" value="MA"/>
    <property type="match status" value="1"/>
</dbReference>
<dbReference type="PROSITE" id="PS50111">
    <property type="entry name" value="CHEMOTAXIS_TRANSDUC_2"/>
    <property type="match status" value="1"/>
</dbReference>
<dbReference type="CDD" id="cd12912">
    <property type="entry name" value="PDC2_MCP_like"/>
    <property type="match status" value="1"/>
</dbReference>
<keyword evidence="4" id="KW-0472">Membrane</keyword>
<dbReference type="InterPro" id="IPR033462">
    <property type="entry name" value="Cache_3-Cache_2"/>
</dbReference>
<keyword evidence="1 3" id="KW-0807">Transducer</keyword>
<dbReference type="GO" id="GO:0007165">
    <property type="term" value="P:signal transduction"/>
    <property type="evidence" value="ECO:0007669"/>
    <property type="project" value="UniProtKB-KW"/>
</dbReference>
<dbReference type="EMBL" id="FOUJ01000006">
    <property type="protein sequence ID" value="SFM83397.1"/>
    <property type="molecule type" value="Genomic_DNA"/>
</dbReference>
<evidence type="ECO:0000256" key="4">
    <source>
        <dbReference type="SAM" id="Phobius"/>
    </source>
</evidence>
<dbReference type="CDD" id="cd06225">
    <property type="entry name" value="HAMP"/>
    <property type="match status" value="1"/>
</dbReference>
<protein>
    <submittedName>
        <fullName evidence="7">Methyl-accepting chemotaxis protein</fullName>
    </submittedName>
</protein>
<gene>
    <name evidence="7" type="ORF">SAMN04488696_2528</name>
</gene>
<dbReference type="GO" id="GO:0006935">
    <property type="term" value="P:chemotaxis"/>
    <property type="evidence" value="ECO:0007669"/>
    <property type="project" value="InterPro"/>
</dbReference>
<proteinExistence type="inferred from homology"/>
<dbReference type="Pfam" id="PF00015">
    <property type="entry name" value="MCPsignal"/>
    <property type="match status" value="1"/>
</dbReference>
<name>A0A1I4U3E6_9EURY</name>
<dbReference type="PANTHER" id="PTHR32089:SF112">
    <property type="entry name" value="LYSOZYME-LIKE PROTEIN-RELATED"/>
    <property type="match status" value="1"/>
</dbReference>
<dbReference type="InterPro" id="IPR004089">
    <property type="entry name" value="MCPsignal_dom"/>
</dbReference>
<organism evidence="7 8">
    <name type="scientific">Methanolobus profundi</name>
    <dbReference type="NCBI Taxonomy" id="487685"/>
    <lineage>
        <taxon>Archaea</taxon>
        <taxon>Methanobacteriati</taxon>
        <taxon>Methanobacteriota</taxon>
        <taxon>Stenosarchaea group</taxon>
        <taxon>Methanomicrobia</taxon>
        <taxon>Methanosarcinales</taxon>
        <taxon>Methanosarcinaceae</taxon>
        <taxon>Methanolobus</taxon>
    </lineage>
</organism>
<accession>A0A1I4U3E6</accession>
<dbReference type="Gene3D" id="3.30.450.20">
    <property type="entry name" value="PAS domain"/>
    <property type="match status" value="1"/>
</dbReference>
<keyword evidence="4" id="KW-0812">Transmembrane</keyword>
<evidence type="ECO:0000313" key="8">
    <source>
        <dbReference type="Proteomes" id="UP000198535"/>
    </source>
</evidence>
<feature type="domain" description="Methyl-accepting transducer" evidence="5">
    <location>
        <begin position="392"/>
        <end position="628"/>
    </location>
</feature>
<evidence type="ECO:0000256" key="2">
    <source>
        <dbReference type="ARBA" id="ARBA00029447"/>
    </source>
</evidence>
<evidence type="ECO:0000259" key="5">
    <source>
        <dbReference type="PROSITE" id="PS50111"/>
    </source>
</evidence>
<dbReference type="Gene3D" id="1.10.287.950">
    <property type="entry name" value="Methyl-accepting chemotaxis protein"/>
    <property type="match status" value="1"/>
</dbReference>
<dbReference type="Pfam" id="PF17201">
    <property type="entry name" value="Cache_3-Cache_2"/>
    <property type="match status" value="1"/>
</dbReference>
<dbReference type="InterPro" id="IPR004090">
    <property type="entry name" value="Chemotax_Me-accpt_rcpt"/>
</dbReference>
<dbReference type="GO" id="GO:0004888">
    <property type="term" value="F:transmembrane signaling receptor activity"/>
    <property type="evidence" value="ECO:0007669"/>
    <property type="project" value="InterPro"/>
</dbReference>
<dbReference type="GO" id="GO:0016020">
    <property type="term" value="C:membrane"/>
    <property type="evidence" value="ECO:0007669"/>
    <property type="project" value="InterPro"/>
</dbReference>
<dbReference type="PANTHER" id="PTHR32089">
    <property type="entry name" value="METHYL-ACCEPTING CHEMOTAXIS PROTEIN MCPB"/>
    <property type="match status" value="1"/>
</dbReference>
<comment type="similarity">
    <text evidence="2">Belongs to the methyl-accepting chemotaxis (MCP) protein family.</text>
</comment>
<evidence type="ECO:0000313" key="7">
    <source>
        <dbReference type="EMBL" id="SFM83397.1"/>
    </source>
</evidence>
<keyword evidence="4" id="KW-1133">Transmembrane helix</keyword>
<dbReference type="PROSITE" id="PS50885">
    <property type="entry name" value="HAMP"/>
    <property type="match status" value="1"/>
</dbReference>
<dbReference type="PRINTS" id="PR00260">
    <property type="entry name" value="CHEMTRNSDUCR"/>
</dbReference>
<dbReference type="SUPFAM" id="SSF58104">
    <property type="entry name" value="Methyl-accepting chemotaxis protein (MCP) signaling domain"/>
    <property type="match status" value="1"/>
</dbReference>
<dbReference type="InterPro" id="IPR029151">
    <property type="entry name" value="Sensor-like_sf"/>
</dbReference>
<feature type="transmembrane region" description="Helical" evidence="4">
    <location>
        <begin position="12"/>
        <end position="32"/>
    </location>
</feature>
<dbReference type="Pfam" id="PF00672">
    <property type="entry name" value="HAMP"/>
    <property type="match status" value="1"/>
</dbReference>